<feature type="domain" description="Signal transduction histidine kinase subgroup 3 dimerisation and phosphoacceptor" evidence="11">
    <location>
        <begin position="185"/>
        <end position="250"/>
    </location>
</feature>
<dbReference type="PANTHER" id="PTHR24421:SF10">
    <property type="entry name" value="NITRATE_NITRITE SENSOR PROTEIN NARQ"/>
    <property type="match status" value="1"/>
</dbReference>
<feature type="domain" description="Histidine kinase/HSP90-like ATPase" evidence="10">
    <location>
        <begin position="349"/>
        <end position="436"/>
    </location>
</feature>
<dbReference type="Gene3D" id="3.30.565.10">
    <property type="entry name" value="Histidine kinase-like ATPase, C-terminal domain"/>
    <property type="match status" value="1"/>
</dbReference>
<dbReference type="CDD" id="cd16917">
    <property type="entry name" value="HATPase_UhpB-NarQ-NarX-like"/>
    <property type="match status" value="1"/>
</dbReference>
<keyword evidence="7" id="KW-0067">ATP-binding</keyword>
<feature type="domain" description="DUF7134" evidence="12">
    <location>
        <begin position="18"/>
        <end position="167"/>
    </location>
</feature>
<keyword evidence="14" id="KW-1185">Reference proteome</keyword>
<evidence type="ECO:0000256" key="2">
    <source>
        <dbReference type="ARBA" id="ARBA00012438"/>
    </source>
</evidence>
<dbReference type="EC" id="2.7.13.3" evidence="2"/>
<accession>A0A919S8P1</accession>
<evidence type="ECO:0000256" key="4">
    <source>
        <dbReference type="ARBA" id="ARBA00022679"/>
    </source>
</evidence>
<dbReference type="Gene3D" id="1.20.5.1930">
    <property type="match status" value="1"/>
</dbReference>
<evidence type="ECO:0000313" key="14">
    <source>
        <dbReference type="Proteomes" id="UP000681340"/>
    </source>
</evidence>
<evidence type="ECO:0000256" key="1">
    <source>
        <dbReference type="ARBA" id="ARBA00000085"/>
    </source>
</evidence>
<evidence type="ECO:0000259" key="10">
    <source>
        <dbReference type="Pfam" id="PF02518"/>
    </source>
</evidence>
<evidence type="ECO:0000256" key="7">
    <source>
        <dbReference type="ARBA" id="ARBA00022840"/>
    </source>
</evidence>
<dbReference type="GO" id="GO:0046983">
    <property type="term" value="F:protein dimerization activity"/>
    <property type="evidence" value="ECO:0007669"/>
    <property type="project" value="InterPro"/>
</dbReference>
<dbReference type="InterPro" id="IPR003594">
    <property type="entry name" value="HATPase_dom"/>
</dbReference>
<dbReference type="Pfam" id="PF23539">
    <property type="entry name" value="DUF7134"/>
    <property type="match status" value="1"/>
</dbReference>
<sequence length="439" mass="45065">MPVPPVLLWRPGPVQQRIFDAALAAAVTLVCLLSAAESPAAGPREPAWVTLVASLAMGTPLAVRRLLPLGAAAVVLGAAAVCLATGLVPDFAFPGPVLAAGIALYSVGAKVPGRRAVVTLTAGAVVVATATVIAGDSADGPGSLEVALVVLVFGVCWLLGWTLRERRAHAARTAAQATTQAVTEERLRIAREIHDIIGHSLTVIAVKSAIGSHVAAERPAEASAALDVIAATSRSALTELRRAVGALRTEPDFTPPPTLLGGLADRAAEPGFTPPPTLLGRLADRAAEPGFTPPPTLLGRLADRSPEPGFAPAPTLAELGRLVDRAAEAGVDVRLDVRGDCEVPEGVALTAVRIVQESLTNVVKHAGRTSCRVDVVGVPGELRVEVTNDGVPARRPAVDGAGLTGMRERVALHAGALTVGPQDHGGFRVRATLPYERPA</sequence>
<evidence type="ECO:0000256" key="3">
    <source>
        <dbReference type="ARBA" id="ARBA00022553"/>
    </source>
</evidence>
<dbReference type="GO" id="GO:0005524">
    <property type="term" value="F:ATP binding"/>
    <property type="evidence" value="ECO:0007669"/>
    <property type="project" value="UniProtKB-KW"/>
</dbReference>
<feature type="transmembrane region" description="Helical" evidence="9">
    <location>
        <begin position="93"/>
        <end position="109"/>
    </location>
</feature>
<dbReference type="Pfam" id="PF07730">
    <property type="entry name" value="HisKA_3"/>
    <property type="match status" value="1"/>
</dbReference>
<comment type="catalytic activity">
    <reaction evidence="1">
        <text>ATP + protein L-histidine = ADP + protein N-phospho-L-histidine.</text>
        <dbReference type="EC" id="2.7.13.3"/>
    </reaction>
</comment>
<dbReference type="SUPFAM" id="SSF55874">
    <property type="entry name" value="ATPase domain of HSP90 chaperone/DNA topoisomerase II/histidine kinase"/>
    <property type="match status" value="1"/>
</dbReference>
<keyword evidence="4" id="KW-0808">Transferase</keyword>
<evidence type="ECO:0000259" key="11">
    <source>
        <dbReference type="Pfam" id="PF07730"/>
    </source>
</evidence>
<feature type="transmembrane region" description="Helical" evidence="9">
    <location>
        <begin position="146"/>
        <end position="163"/>
    </location>
</feature>
<feature type="transmembrane region" description="Helical" evidence="9">
    <location>
        <begin position="70"/>
        <end position="87"/>
    </location>
</feature>
<keyword evidence="6" id="KW-0418">Kinase</keyword>
<gene>
    <name evidence="13" type="ORF">Aau02nite_18580</name>
</gene>
<dbReference type="Pfam" id="PF02518">
    <property type="entry name" value="HATPase_c"/>
    <property type="match status" value="1"/>
</dbReference>
<dbReference type="RefSeq" id="WP_212987900.1">
    <property type="nucleotide sequence ID" value="NZ_BAABEA010000017.1"/>
</dbReference>
<keyword evidence="9" id="KW-0812">Transmembrane</keyword>
<dbReference type="GO" id="GO:0000155">
    <property type="term" value="F:phosphorelay sensor kinase activity"/>
    <property type="evidence" value="ECO:0007669"/>
    <property type="project" value="InterPro"/>
</dbReference>
<keyword evidence="9" id="KW-1133">Transmembrane helix</keyword>
<reference evidence="13" key="1">
    <citation type="submission" date="2021-03" db="EMBL/GenBank/DDBJ databases">
        <title>Whole genome shotgun sequence of Actinoplanes auranticolor NBRC 12245.</title>
        <authorList>
            <person name="Komaki H."/>
            <person name="Tamura T."/>
        </authorList>
    </citation>
    <scope>NUCLEOTIDE SEQUENCE</scope>
    <source>
        <strain evidence="13">NBRC 12245</strain>
    </source>
</reference>
<dbReference type="EMBL" id="BOQL01000017">
    <property type="protein sequence ID" value="GIM65635.1"/>
    <property type="molecule type" value="Genomic_DNA"/>
</dbReference>
<keyword evidence="9" id="KW-0472">Membrane</keyword>
<evidence type="ECO:0000259" key="12">
    <source>
        <dbReference type="Pfam" id="PF23539"/>
    </source>
</evidence>
<dbReference type="InterPro" id="IPR011712">
    <property type="entry name" value="Sig_transdc_His_kin_sub3_dim/P"/>
</dbReference>
<dbReference type="AlphaFoldDB" id="A0A919S8P1"/>
<dbReference type="InterPro" id="IPR055558">
    <property type="entry name" value="DUF7134"/>
</dbReference>
<organism evidence="13 14">
    <name type="scientific">Actinoplanes auranticolor</name>
    <dbReference type="NCBI Taxonomy" id="47988"/>
    <lineage>
        <taxon>Bacteria</taxon>
        <taxon>Bacillati</taxon>
        <taxon>Actinomycetota</taxon>
        <taxon>Actinomycetes</taxon>
        <taxon>Micromonosporales</taxon>
        <taxon>Micromonosporaceae</taxon>
        <taxon>Actinoplanes</taxon>
    </lineage>
</organism>
<evidence type="ECO:0000313" key="13">
    <source>
        <dbReference type="EMBL" id="GIM65635.1"/>
    </source>
</evidence>
<comment type="caution">
    <text evidence="13">The sequence shown here is derived from an EMBL/GenBank/DDBJ whole genome shotgun (WGS) entry which is preliminary data.</text>
</comment>
<evidence type="ECO:0000256" key="8">
    <source>
        <dbReference type="ARBA" id="ARBA00023012"/>
    </source>
</evidence>
<feature type="transmembrane region" description="Helical" evidence="9">
    <location>
        <begin position="116"/>
        <end position="134"/>
    </location>
</feature>
<evidence type="ECO:0000256" key="6">
    <source>
        <dbReference type="ARBA" id="ARBA00022777"/>
    </source>
</evidence>
<dbReference type="PANTHER" id="PTHR24421">
    <property type="entry name" value="NITRATE/NITRITE SENSOR PROTEIN NARX-RELATED"/>
    <property type="match status" value="1"/>
</dbReference>
<protein>
    <recommendedName>
        <fullName evidence="2">histidine kinase</fullName>
        <ecNumber evidence="2">2.7.13.3</ecNumber>
    </recommendedName>
</protein>
<keyword evidence="5" id="KW-0547">Nucleotide-binding</keyword>
<name>A0A919S8P1_9ACTN</name>
<keyword evidence="8" id="KW-0902">Two-component regulatory system</keyword>
<dbReference type="Proteomes" id="UP000681340">
    <property type="component" value="Unassembled WGS sequence"/>
</dbReference>
<dbReference type="GO" id="GO:0016020">
    <property type="term" value="C:membrane"/>
    <property type="evidence" value="ECO:0007669"/>
    <property type="project" value="InterPro"/>
</dbReference>
<evidence type="ECO:0000256" key="9">
    <source>
        <dbReference type="SAM" id="Phobius"/>
    </source>
</evidence>
<dbReference type="InterPro" id="IPR036890">
    <property type="entry name" value="HATPase_C_sf"/>
</dbReference>
<dbReference type="InterPro" id="IPR050482">
    <property type="entry name" value="Sensor_HK_TwoCompSys"/>
</dbReference>
<proteinExistence type="predicted"/>
<evidence type="ECO:0000256" key="5">
    <source>
        <dbReference type="ARBA" id="ARBA00022741"/>
    </source>
</evidence>
<keyword evidence="3" id="KW-0597">Phosphoprotein</keyword>